<dbReference type="InterPro" id="IPR018506">
    <property type="entry name" value="Cyt_B5_heme-BS"/>
</dbReference>
<dbReference type="OrthoDB" id="1925334at2759"/>
<proteinExistence type="inferred from homology"/>
<evidence type="ECO:0000256" key="17">
    <source>
        <dbReference type="RuleBase" id="RU362121"/>
    </source>
</evidence>
<dbReference type="InterPro" id="IPR008259">
    <property type="entry name" value="FMN_hydac_DH_AS"/>
</dbReference>
<reference evidence="21" key="1">
    <citation type="journal article" date="2020" name="Stud. Mycol.">
        <title>101 Dothideomycetes genomes: a test case for predicting lifestyles and emergence of pathogens.</title>
        <authorList>
            <person name="Haridas S."/>
            <person name="Albert R."/>
            <person name="Binder M."/>
            <person name="Bloem J."/>
            <person name="Labutti K."/>
            <person name="Salamov A."/>
            <person name="Andreopoulos B."/>
            <person name="Baker S."/>
            <person name="Barry K."/>
            <person name="Bills G."/>
            <person name="Bluhm B."/>
            <person name="Cannon C."/>
            <person name="Castanera R."/>
            <person name="Culley D."/>
            <person name="Daum C."/>
            <person name="Ezra D."/>
            <person name="Gonzalez J."/>
            <person name="Henrissat B."/>
            <person name="Kuo A."/>
            <person name="Liang C."/>
            <person name="Lipzen A."/>
            <person name="Lutzoni F."/>
            <person name="Magnuson J."/>
            <person name="Mondo S."/>
            <person name="Nolan M."/>
            <person name="Ohm R."/>
            <person name="Pangilinan J."/>
            <person name="Park H.-J."/>
            <person name="Ramirez L."/>
            <person name="Alfaro M."/>
            <person name="Sun H."/>
            <person name="Tritt A."/>
            <person name="Yoshinaga Y."/>
            <person name="Zwiers L.-H."/>
            <person name="Turgeon B."/>
            <person name="Goodwin S."/>
            <person name="Spatafora J."/>
            <person name="Crous P."/>
            <person name="Grigoriev I."/>
        </authorList>
    </citation>
    <scope>NUCLEOTIDE SEQUENCE</scope>
    <source>
        <strain evidence="21">SCOH1-5</strain>
    </source>
</reference>
<keyword evidence="6" id="KW-0285">Flavoprotein</keyword>
<dbReference type="Gene3D" id="3.20.20.70">
    <property type="entry name" value="Aldolase class I"/>
    <property type="match status" value="1"/>
</dbReference>
<dbReference type="InterPro" id="IPR001199">
    <property type="entry name" value="Cyt_B5-like_heme/steroid-bd"/>
</dbReference>
<evidence type="ECO:0000256" key="18">
    <source>
        <dbReference type="SAM" id="MobiDB-lite"/>
    </source>
</evidence>
<dbReference type="SUPFAM" id="SSF55856">
    <property type="entry name" value="Cytochrome b5-like heme/steroid binding domain"/>
    <property type="match status" value="1"/>
</dbReference>
<dbReference type="EMBL" id="ML992694">
    <property type="protein sequence ID" value="KAF2208418.1"/>
    <property type="molecule type" value="Genomic_DNA"/>
</dbReference>
<evidence type="ECO:0000256" key="10">
    <source>
        <dbReference type="ARBA" id="ARBA00023004"/>
    </source>
</evidence>
<evidence type="ECO:0000256" key="7">
    <source>
        <dbReference type="ARBA" id="ARBA00022643"/>
    </source>
</evidence>
<dbReference type="InterPro" id="IPR000262">
    <property type="entry name" value="FMN-dep_DH"/>
</dbReference>
<dbReference type="PRINTS" id="PR00363">
    <property type="entry name" value="CYTOCHROMEB5"/>
</dbReference>
<dbReference type="GO" id="GO:0004460">
    <property type="term" value="F:L-lactate dehydrogenase (cytochrome) activity"/>
    <property type="evidence" value="ECO:0007669"/>
    <property type="project" value="UniProtKB-EC"/>
</dbReference>
<dbReference type="PANTHER" id="PTHR10578">
    <property type="entry name" value="S -2-HYDROXY-ACID OXIDASE-RELATED"/>
    <property type="match status" value="1"/>
</dbReference>
<feature type="domain" description="FMN hydroxy acid dehydrogenase" evidence="20">
    <location>
        <begin position="99"/>
        <end position="465"/>
    </location>
</feature>
<dbReference type="Pfam" id="PF00173">
    <property type="entry name" value="Cyt-b5"/>
    <property type="match status" value="1"/>
</dbReference>
<dbReference type="CDD" id="cd02922">
    <property type="entry name" value="FCB2_FMN"/>
    <property type="match status" value="1"/>
</dbReference>
<dbReference type="GO" id="GO:0046872">
    <property type="term" value="F:metal ion binding"/>
    <property type="evidence" value="ECO:0007669"/>
    <property type="project" value="UniProtKB-UniRule"/>
</dbReference>
<evidence type="ECO:0000256" key="4">
    <source>
        <dbReference type="ARBA" id="ARBA00011881"/>
    </source>
</evidence>
<keyword evidence="11" id="KW-0496">Mitochondrion</keyword>
<dbReference type="FunFam" id="3.20.20.70:FF:000062">
    <property type="entry name" value="Cytochrome b2, mitochondrial, putative"/>
    <property type="match status" value="1"/>
</dbReference>
<dbReference type="GO" id="GO:0005758">
    <property type="term" value="C:mitochondrial intermembrane space"/>
    <property type="evidence" value="ECO:0007669"/>
    <property type="project" value="UniProtKB-SubCell"/>
</dbReference>
<evidence type="ECO:0000256" key="2">
    <source>
        <dbReference type="ARBA" id="ARBA00001970"/>
    </source>
</evidence>
<comment type="cofactor">
    <cofactor evidence="2">
        <name>heme b</name>
        <dbReference type="ChEBI" id="CHEBI:60344"/>
    </cofactor>
</comment>
<dbReference type="Gene3D" id="3.10.120.10">
    <property type="entry name" value="Cytochrome b5-like heme/steroid binding domain"/>
    <property type="match status" value="1"/>
</dbReference>
<keyword evidence="5 17" id="KW-0349">Heme</keyword>
<dbReference type="InterPro" id="IPR013785">
    <property type="entry name" value="Aldolase_TIM"/>
</dbReference>
<evidence type="ECO:0000259" key="20">
    <source>
        <dbReference type="PROSITE" id="PS51349"/>
    </source>
</evidence>
<dbReference type="PANTHER" id="PTHR10578:SF104">
    <property type="entry name" value="CYTOCHROME B2, MITOCHONDRIAL-RELATED"/>
    <property type="match status" value="1"/>
</dbReference>
<comment type="subunit">
    <text evidence="4">Homotetramer.</text>
</comment>
<dbReference type="PROSITE" id="PS00191">
    <property type="entry name" value="CYTOCHROME_B5_1"/>
    <property type="match status" value="1"/>
</dbReference>
<evidence type="ECO:0000256" key="16">
    <source>
        <dbReference type="ARBA" id="ARBA00068515"/>
    </source>
</evidence>
<comment type="subcellular location">
    <subcellularLocation>
        <location evidence="3">Mitochondrion intermembrane space</location>
    </subcellularLocation>
</comment>
<dbReference type="SMART" id="SM01117">
    <property type="entry name" value="Cyt-b5"/>
    <property type="match status" value="1"/>
</dbReference>
<evidence type="ECO:0000313" key="22">
    <source>
        <dbReference type="Proteomes" id="UP000799539"/>
    </source>
</evidence>
<accession>A0A6A6F1R1</accession>
<keyword evidence="10 17" id="KW-0408">Iron</keyword>
<dbReference type="PROSITE" id="PS51349">
    <property type="entry name" value="FMN_HYDROXY_ACID_DH_2"/>
    <property type="match status" value="1"/>
</dbReference>
<sequence length="484" mass="52653">MVIARSEVEKHNSRSSCWVIIQAQVYDLTDFLDFHPGGASSILRYGGKDATEEYELIHPPGTIDTLPKEKHLGDCEASADSNNAASVPNLPPQGTNGLPPLRTLQNLGDFRTTAQNSLSKKAWIYYSSAADSLSADASNHRDWSKVHFRPRTLRRIDKISTRARIMGHDSALPVFIAPAALAKLAHEDGELCLGRGAVRWDIPYCCSTYSSVPHAELAKCMETETSTRGALLFQLYVPIDKSGAKKLIQEARRLHCKALVVTIDSAVIGKREEDDRLKAQLDHEAGIEPARAVTTAAPPDAPVLRGAHSSTLEWSDLTWIREAWGNSGSLVLKGVQTVEDAMLAAEAGVDAIYLSNHGGRQLDYAPSSIKTLLEIRKYCPSILNKIEIYLDGGVTRGSDVVKALCLGAKAVGVGRPFMYSLSGYGTAGVERVIQILDDEIQTTMRLLGVTALNQLSPAYINTSALMNELSQDVDLPLQHPSSKL</sequence>
<evidence type="ECO:0000256" key="15">
    <source>
        <dbReference type="ARBA" id="ARBA00066458"/>
    </source>
</evidence>
<dbReference type="PROSITE" id="PS00557">
    <property type="entry name" value="FMN_HYDROXY_ACID_DH_1"/>
    <property type="match status" value="1"/>
</dbReference>
<evidence type="ECO:0000256" key="6">
    <source>
        <dbReference type="ARBA" id="ARBA00022630"/>
    </source>
</evidence>
<evidence type="ECO:0000256" key="12">
    <source>
        <dbReference type="ARBA" id="ARBA00052399"/>
    </source>
</evidence>
<feature type="domain" description="Cytochrome b5 heme-binding" evidence="19">
    <location>
        <begin position="1"/>
        <end position="76"/>
    </location>
</feature>
<comment type="catalytic activity">
    <reaction evidence="12">
        <text>(S)-lactate + 2 Fe(III)-[cytochrome c] = 2 Fe(II)-[cytochrome c] + pyruvate + 2 H(+)</text>
        <dbReference type="Rhea" id="RHEA:19909"/>
        <dbReference type="Rhea" id="RHEA-COMP:10350"/>
        <dbReference type="Rhea" id="RHEA-COMP:14399"/>
        <dbReference type="ChEBI" id="CHEBI:15361"/>
        <dbReference type="ChEBI" id="CHEBI:15378"/>
        <dbReference type="ChEBI" id="CHEBI:16651"/>
        <dbReference type="ChEBI" id="CHEBI:29033"/>
        <dbReference type="ChEBI" id="CHEBI:29034"/>
        <dbReference type="EC" id="1.1.2.3"/>
    </reaction>
    <physiologicalReaction direction="left-to-right" evidence="12">
        <dbReference type="Rhea" id="RHEA:19910"/>
    </physiologicalReaction>
</comment>
<dbReference type="InterPro" id="IPR037458">
    <property type="entry name" value="L-MDH/L-LDH_FMN-bd"/>
</dbReference>
<evidence type="ECO:0000256" key="5">
    <source>
        <dbReference type="ARBA" id="ARBA00022617"/>
    </source>
</evidence>
<evidence type="ECO:0000256" key="8">
    <source>
        <dbReference type="ARBA" id="ARBA00022723"/>
    </source>
</evidence>
<keyword evidence="22" id="KW-1185">Reference proteome</keyword>
<feature type="region of interest" description="Disordered" evidence="18">
    <location>
        <begin position="75"/>
        <end position="97"/>
    </location>
</feature>
<protein>
    <recommendedName>
        <fullName evidence="16">L-lactate dehydrogenase (cytochrome)</fullName>
        <ecNumber evidence="15">1.1.2.3</ecNumber>
    </recommendedName>
</protein>
<dbReference type="AlphaFoldDB" id="A0A6A6F1R1"/>
<dbReference type="PROSITE" id="PS50255">
    <property type="entry name" value="CYTOCHROME_B5_2"/>
    <property type="match status" value="1"/>
</dbReference>
<dbReference type="InterPro" id="IPR037396">
    <property type="entry name" value="FMN_HAD"/>
</dbReference>
<comment type="similarity">
    <text evidence="13">In the C-terminal section; belongs to the FMN-dependent alpha-hydroxy acid dehydrogenase family.</text>
</comment>
<gene>
    <name evidence="21" type="ORF">CERZMDRAFT_49220</name>
</gene>
<evidence type="ECO:0000313" key="21">
    <source>
        <dbReference type="EMBL" id="KAF2208418.1"/>
    </source>
</evidence>
<keyword evidence="8 17" id="KW-0479">Metal-binding</keyword>
<evidence type="ECO:0000256" key="13">
    <source>
        <dbReference type="ARBA" id="ARBA00061137"/>
    </source>
</evidence>
<comment type="similarity">
    <text evidence="17">Belongs to the cytochrome b5 family.</text>
</comment>
<evidence type="ECO:0000256" key="1">
    <source>
        <dbReference type="ARBA" id="ARBA00001917"/>
    </source>
</evidence>
<evidence type="ECO:0000259" key="19">
    <source>
        <dbReference type="PROSITE" id="PS50255"/>
    </source>
</evidence>
<dbReference type="EC" id="1.1.2.3" evidence="15"/>
<evidence type="ECO:0000256" key="11">
    <source>
        <dbReference type="ARBA" id="ARBA00023128"/>
    </source>
</evidence>
<keyword evidence="7" id="KW-0288">FMN</keyword>
<dbReference type="InterPro" id="IPR036400">
    <property type="entry name" value="Cyt_B5-like_heme/steroid_sf"/>
</dbReference>
<keyword evidence="9" id="KW-0560">Oxidoreductase</keyword>
<dbReference type="GO" id="GO:0020037">
    <property type="term" value="F:heme binding"/>
    <property type="evidence" value="ECO:0007669"/>
    <property type="project" value="UniProtKB-UniRule"/>
</dbReference>
<evidence type="ECO:0000256" key="9">
    <source>
        <dbReference type="ARBA" id="ARBA00023002"/>
    </source>
</evidence>
<comment type="similarity">
    <text evidence="14">In the N-terminal section; belongs to the cytochrome b5 family.</text>
</comment>
<evidence type="ECO:0000256" key="14">
    <source>
        <dbReference type="ARBA" id="ARBA00061589"/>
    </source>
</evidence>
<feature type="compositionally biased region" description="Polar residues" evidence="18">
    <location>
        <begin position="79"/>
        <end position="96"/>
    </location>
</feature>
<dbReference type="Proteomes" id="UP000799539">
    <property type="component" value="Unassembled WGS sequence"/>
</dbReference>
<evidence type="ECO:0000256" key="3">
    <source>
        <dbReference type="ARBA" id="ARBA00004569"/>
    </source>
</evidence>
<organism evidence="21 22">
    <name type="scientific">Cercospora zeae-maydis SCOH1-5</name>
    <dbReference type="NCBI Taxonomy" id="717836"/>
    <lineage>
        <taxon>Eukaryota</taxon>
        <taxon>Fungi</taxon>
        <taxon>Dikarya</taxon>
        <taxon>Ascomycota</taxon>
        <taxon>Pezizomycotina</taxon>
        <taxon>Dothideomycetes</taxon>
        <taxon>Dothideomycetidae</taxon>
        <taxon>Mycosphaerellales</taxon>
        <taxon>Mycosphaerellaceae</taxon>
        <taxon>Cercospora</taxon>
    </lineage>
</organism>
<comment type="cofactor">
    <cofactor evidence="1">
        <name>FMN</name>
        <dbReference type="ChEBI" id="CHEBI:58210"/>
    </cofactor>
</comment>
<dbReference type="Pfam" id="PF01070">
    <property type="entry name" value="FMN_dh"/>
    <property type="match status" value="1"/>
</dbReference>
<dbReference type="SUPFAM" id="SSF51395">
    <property type="entry name" value="FMN-linked oxidoreductases"/>
    <property type="match status" value="1"/>
</dbReference>
<name>A0A6A6F1R1_9PEZI</name>